<feature type="transmembrane region" description="Helical" evidence="9">
    <location>
        <begin position="291"/>
        <end position="310"/>
    </location>
</feature>
<dbReference type="SUPFAM" id="SSF52540">
    <property type="entry name" value="P-loop containing nucleoside triphosphate hydrolases"/>
    <property type="match status" value="1"/>
</dbReference>
<feature type="transmembrane region" description="Helical" evidence="9">
    <location>
        <begin position="17"/>
        <end position="36"/>
    </location>
</feature>
<dbReference type="InterPro" id="IPR051120">
    <property type="entry name" value="ABC_AA/LPS_Transport"/>
</dbReference>
<dbReference type="Pfam" id="PF02653">
    <property type="entry name" value="BPD_transp_2"/>
    <property type="match status" value="1"/>
</dbReference>
<dbReference type="InterPro" id="IPR032823">
    <property type="entry name" value="BCA_ABC_TP_C"/>
</dbReference>
<feature type="transmembrane region" description="Helical" evidence="9">
    <location>
        <begin position="122"/>
        <end position="142"/>
    </location>
</feature>
<dbReference type="OrthoDB" id="9779136at2"/>
<dbReference type="GO" id="GO:0005304">
    <property type="term" value="F:L-valine transmembrane transporter activity"/>
    <property type="evidence" value="ECO:0007669"/>
    <property type="project" value="TreeGrafter"/>
</dbReference>
<dbReference type="GO" id="GO:1903806">
    <property type="term" value="P:L-isoleucine import across plasma membrane"/>
    <property type="evidence" value="ECO:0007669"/>
    <property type="project" value="TreeGrafter"/>
</dbReference>
<dbReference type="PANTHER" id="PTHR45772:SF7">
    <property type="entry name" value="AMINO ACID ABC TRANSPORTER ATP-BINDING PROTEIN"/>
    <property type="match status" value="1"/>
</dbReference>
<evidence type="ECO:0000256" key="4">
    <source>
        <dbReference type="ARBA" id="ARBA00022692"/>
    </source>
</evidence>
<proteinExistence type="predicted"/>
<dbReference type="GO" id="GO:1903805">
    <property type="term" value="P:L-valine import across plasma membrane"/>
    <property type="evidence" value="ECO:0007669"/>
    <property type="project" value="TreeGrafter"/>
</dbReference>
<dbReference type="FunFam" id="3.40.50.300:FF:000421">
    <property type="entry name" value="Branched-chain amino acid ABC transporter ATP-binding protein"/>
    <property type="match status" value="1"/>
</dbReference>
<evidence type="ECO:0000256" key="8">
    <source>
        <dbReference type="ARBA" id="ARBA00023136"/>
    </source>
</evidence>
<dbReference type="GO" id="GO:0005524">
    <property type="term" value="F:ATP binding"/>
    <property type="evidence" value="ECO:0007669"/>
    <property type="project" value="UniProtKB-KW"/>
</dbReference>
<dbReference type="CDD" id="cd06581">
    <property type="entry name" value="TM_PBP1_LivM_like"/>
    <property type="match status" value="1"/>
</dbReference>
<dbReference type="PROSITE" id="PS50893">
    <property type="entry name" value="ABC_TRANSPORTER_2"/>
    <property type="match status" value="1"/>
</dbReference>
<name>H5XUG4_9FIRM</name>
<accession>H5XUG4</accession>
<dbReference type="AlphaFoldDB" id="H5XUG4"/>
<evidence type="ECO:0000256" key="9">
    <source>
        <dbReference type="SAM" id="Phobius"/>
    </source>
</evidence>
<keyword evidence="8 9" id="KW-0472">Membrane</keyword>
<feature type="domain" description="ABC transporter" evidence="10">
    <location>
        <begin position="355"/>
        <end position="602"/>
    </location>
</feature>
<feature type="transmembrane region" description="Helical" evidence="9">
    <location>
        <begin position="93"/>
        <end position="116"/>
    </location>
</feature>
<evidence type="ECO:0000256" key="1">
    <source>
        <dbReference type="ARBA" id="ARBA00004651"/>
    </source>
</evidence>
<comment type="subcellular location">
    <subcellularLocation>
        <location evidence="1">Cell membrane</location>
        <topology evidence="1">Multi-pass membrane protein</topology>
    </subcellularLocation>
</comment>
<keyword evidence="7 9" id="KW-1133">Transmembrane helix</keyword>
<evidence type="ECO:0000256" key="5">
    <source>
        <dbReference type="ARBA" id="ARBA00022741"/>
    </source>
</evidence>
<feature type="transmembrane region" description="Helical" evidence="9">
    <location>
        <begin position="66"/>
        <end position="86"/>
    </location>
</feature>
<dbReference type="GO" id="GO:0042941">
    <property type="term" value="P:D-alanine transmembrane transport"/>
    <property type="evidence" value="ECO:0007669"/>
    <property type="project" value="TreeGrafter"/>
</dbReference>
<dbReference type="GO" id="GO:0016887">
    <property type="term" value="F:ATP hydrolysis activity"/>
    <property type="evidence" value="ECO:0007669"/>
    <property type="project" value="InterPro"/>
</dbReference>
<dbReference type="eggNOG" id="COG0411">
    <property type="taxonomic scope" value="Bacteria"/>
</dbReference>
<evidence type="ECO:0000313" key="12">
    <source>
        <dbReference type="Proteomes" id="UP000005104"/>
    </source>
</evidence>
<dbReference type="InterPro" id="IPR027417">
    <property type="entry name" value="P-loop_NTPase"/>
</dbReference>
<dbReference type="CDD" id="cd03219">
    <property type="entry name" value="ABC_Mj1267_LivG_branched"/>
    <property type="match status" value="1"/>
</dbReference>
<dbReference type="PROSITE" id="PS00211">
    <property type="entry name" value="ABC_TRANSPORTER_1"/>
    <property type="match status" value="1"/>
</dbReference>
<dbReference type="Pfam" id="PF00005">
    <property type="entry name" value="ABC_tran"/>
    <property type="match status" value="1"/>
</dbReference>
<dbReference type="Gene3D" id="3.40.50.300">
    <property type="entry name" value="P-loop containing nucleotide triphosphate hydrolases"/>
    <property type="match status" value="1"/>
</dbReference>
<keyword evidence="4 9" id="KW-0812">Transmembrane</keyword>
<evidence type="ECO:0000256" key="2">
    <source>
        <dbReference type="ARBA" id="ARBA00022448"/>
    </source>
</evidence>
<dbReference type="InterPro" id="IPR043428">
    <property type="entry name" value="LivM-like"/>
</dbReference>
<evidence type="ECO:0000256" key="6">
    <source>
        <dbReference type="ARBA" id="ARBA00022840"/>
    </source>
</evidence>
<keyword evidence="3" id="KW-1003">Cell membrane</keyword>
<evidence type="ECO:0000256" key="7">
    <source>
        <dbReference type="ARBA" id="ARBA00022989"/>
    </source>
</evidence>
<dbReference type="STRING" id="768710.DesyoDRAFT_2319"/>
<dbReference type="EMBL" id="CM001441">
    <property type="protein sequence ID" value="EHQ89400.1"/>
    <property type="molecule type" value="Genomic_DNA"/>
</dbReference>
<evidence type="ECO:0000256" key="3">
    <source>
        <dbReference type="ARBA" id="ARBA00022475"/>
    </source>
</evidence>
<feature type="transmembrane region" description="Helical" evidence="9">
    <location>
        <begin position="163"/>
        <end position="186"/>
    </location>
</feature>
<protein>
    <submittedName>
        <fullName evidence="11">ABC-type branched-chain amino acid transport system, ATPase component</fullName>
    </submittedName>
</protein>
<dbReference type="InterPro" id="IPR003593">
    <property type="entry name" value="AAA+_ATPase"/>
</dbReference>
<gene>
    <name evidence="11" type="ORF">DesyoDRAFT_2319</name>
</gene>
<dbReference type="SMART" id="SM00382">
    <property type="entry name" value="AAA"/>
    <property type="match status" value="1"/>
</dbReference>
<dbReference type="GO" id="GO:0015192">
    <property type="term" value="F:L-phenylalanine transmembrane transporter activity"/>
    <property type="evidence" value="ECO:0007669"/>
    <property type="project" value="TreeGrafter"/>
</dbReference>
<organism evidence="11 12">
    <name type="scientific">Desulfosporosinus youngiae DSM 17734</name>
    <dbReference type="NCBI Taxonomy" id="768710"/>
    <lineage>
        <taxon>Bacteria</taxon>
        <taxon>Bacillati</taxon>
        <taxon>Bacillota</taxon>
        <taxon>Clostridia</taxon>
        <taxon>Eubacteriales</taxon>
        <taxon>Desulfitobacteriaceae</taxon>
        <taxon>Desulfosporosinus</taxon>
    </lineage>
</organism>
<dbReference type="GO" id="GO:0015808">
    <property type="term" value="P:L-alanine transport"/>
    <property type="evidence" value="ECO:0007669"/>
    <property type="project" value="TreeGrafter"/>
</dbReference>
<feature type="transmembrane region" description="Helical" evidence="9">
    <location>
        <begin position="43"/>
        <end position="60"/>
    </location>
</feature>
<dbReference type="PANTHER" id="PTHR45772">
    <property type="entry name" value="CONSERVED COMPONENT OF ABC TRANSPORTER FOR NATURAL AMINO ACIDS-RELATED"/>
    <property type="match status" value="1"/>
</dbReference>
<keyword evidence="6" id="KW-0067">ATP-binding</keyword>
<keyword evidence="5" id="KW-0547">Nucleotide-binding</keyword>
<dbReference type="HOGENOM" id="CLU_006313_3_2_9"/>
<feature type="transmembrane region" description="Helical" evidence="9">
    <location>
        <begin position="214"/>
        <end position="240"/>
    </location>
</feature>
<reference evidence="11 12" key="1">
    <citation type="submission" date="2011-11" db="EMBL/GenBank/DDBJ databases">
        <title>The Noncontiguous Finished genome of Desulfosporosinus youngiae DSM 17734.</title>
        <authorList>
            <consortium name="US DOE Joint Genome Institute (JGI-PGF)"/>
            <person name="Lucas S."/>
            <person name="Han J."/>
            <person name="Lapidus A."/>
            <person name="Cheng J.-F."/>
            <person name="Goodwin L."/>
            <person name="Pitluck S."/>
            <person name="Peters L."/>
            <person name="Ovchinnikova G."/>
            <person name="Lu M."/>
            <person name="Land M.L."/>
            <person name="Hauser L."/>
            <person name="Pester M."/>
            <person name="Spring S."/>
            <person name="Ollivier B."/>
            <person name="Rattei T."/>
            <person name="Klenk H.-P."/>
            <person name="Wagner M."/>
            <person name="Loy A."/>
            <person name="Woyke T.J."/>
        </authorList>
    </citation>
    <scope>NUCLEOTIDE SEQUENCE [LARGE SCALE GENOMIC DNA]</scope>
    <source>
        <strain evidence="11 12">DSM 17734</strain>
    </source>
</reference>
<dbReference type="GO" id="GO:0015188">
    <property type="term" value="F:L-isoleucine transmembrane transporter activity"/>
    <property type="evidence" value="ECO:0007669"/>
    <property type="project" value="TreeGrafter"/>
</dbReference>
<dbReference type="InterPro" id="IPR001851">
    <property type="entry name" value="ABC_transp_permease"/>
</dbReference>
<dbReference type="RefSeq" id="WP_007783062.1">
    <property type="nucleotide sequence ID" value="NZ_CM001441.1"/>
</dbReference>
<evidence type="ECO:0000313" key="11">
    <source>
        <dbReference type="EMBL" id="EHQ89400.1"/>
    </source>
</evidence>
<keyword evidence="12" id="KW-1185">Reference proteome</keyword>
<sequence length="608" mass="66775">MELSSAKKPQPLNYKNLSYLLYALILVLAVAFPMFAGQYYARYVIVMFITIIISIGYNISSGYCGLVHFASAAMYAAGAYGAAVMMTRFDMPFIVGLLFGILVACFVSLFVSIPAFRVSGHYLALISLGLIVIVQEILVEWNTVTGGPAGMYNQGISFFGEPLTWLGQYYLILALMLIGLIVQWGISKSYLGRAFRSIKNDAIAATGAGVNVRLFMVIAILISGIYAGTAGALYAGYSGYISPDTFGFNYTVYILLVVVIGGAGTLAGPIVGTVIITVLPEFFSASPDIKLFFYGLLLIVITITMPDGIIGKLKKFVMAYGNEKIPDANEVKKHFDLDNYNLDEDNTPDKSEYILDLKNLTKYFGGLAAVSDLSFQIERGAIYSLIGPNGAGKSTTINLITGMDRASTGEVIFRDRKLNSIEPYIISGMGISRTFQHVRLFGRMTVLENVLVGKHLAFQYGIFGTLLRTPKMRRQERLNKERALAYLDTIGLLDKANEEAASLSYGQQKLLDLARALSMEPKLLLLDEPCAGLNETEINYFANLIKRIRNSGITILLIEHHMKLVMDISDRIIVLEYGKKIAEGNPKEIQENSAVREAYLGTAVAEYA</sequence>
<evidence type="ECO:0000259" key="10">
    <source>
        <dbReference type="PROSITE" id="PS50893"/>
    </source>
</evidence>
<dbReference type="InterPro" id="IPR017871">
    <property type="entry name" value="ABC_transporter-like_CS"/>
</dbReference>
<dbReference type="Pfam" id="PF12399">
    <property type="entry name" value="BCA_ABC_TP_C"/>
    <property type="match status" value="1"/>
</dbReference>
<dbReference type="InterPro" id="IPR003439">
    <property type="entry name" value="ABC_transporter-like_ATP-bd"/>
</dbReference>
<dbReference type="Proteomes" id="UP000005104">
    <property type="component" value="Chromosome"/>
</dbReference>
<keyword evidence="2" id="KW-0813">Transport</keyword>
<dbReference type="GO" id="GO:0005886">
    <property type="term" value="C:plasma membrane"/>
    <property type="evidence" value="ECO:0007669"/>
    <property type="project" value="UniProtKB-SubCell"/>
</dbReference>
<feature type="transmembrane region" description="Helical" evidence="9">
    <location>
        <begin position="252"/>
        <end position="279"/>
    </location>
</feature>